<evidence type="ECO:0000313" key="1">
    <source>
        <dbReference type="EMBL" id="CAJ0575398.1"/>
    </source>
</evidence>
<organism evidence="1 2">
    <name type="scientific">Mesorhabditis spiculigera</name>
    <dbReference type="NCBI Taxonomy" id="96644"/>
    <lineage>
        <taxon>Eukaryota</taxon>
        <taxon>Metazoa</taxon>
        <taxon>Ecdysozoa</taxon>
        <taxon>Nematoda</taxon>
        <taxon>Chromadorea</taxon>
        <taxon>Rhabditida</taxon>
        <taxon>Rhabditina</taxon>
        <taxon>Rhabditomorpha</taxon>
        <taxon>Rhabditoidea</taxon>
        <taxon>Rhabditidae</taxon>
        <taxon>Mesorhabditinae</taxon>
        <taxon>Mesorhabditis</taxon>
    </lineage>
</organism>
<name>A0AA36CU55_9BILA</name>
<evidence type="ECO:0000313" key="2">
    <source>
        <dbReference type="Proteomes" id="UP001177023"/>
    </source>
</evidence>
<dbReference type="AlphaFoldDB" id="A0AA36CU55"/>
<keyword evidence="2" id="KW-1185">Reference proteome</keyword>
<reference evidence="1" key="1">
    <citation type="submission" date="2023-06" db="EMBL/GenBank/DDBJ databases">
        <authorList>
            <person name="Delattre M."/>
        </authorList>
    </citation>
    <scope>NUCLEOTIDE SEQUENCE</scope>
    <source>
        <strain evidence="1">AF72</strain>
    </source>
</reference>
<dbReference type="EMBL" id="CATQJA010002637">
    <property type="protein sequence ID" value="CAJ0575398.1"/>
    <property type="molecule type" value="Genomic_DNA"/>
</dbReference>
<dbReference type="Proteomes" id="UP001177023">
    <property type="component" value="Unassembled WGS sequence"/>
</dbReference>
<accession>A0AA36CU55</accession>
<sequence>MPTKKLEKLSLQPVKPDIAKLMEWWVGQLRTNLVNFNQIVIPGLDKYGLTLSEDIMSIQAELQRKDGKRLQIRARTEDIVLQAPGDKTSFLIWYGNHGEPHENQEAPKF</sequence>
<feature type="non-terminal residue" evidence="1">
    <location>
        <position position="1"/>
    </location>
</feature>
<protein>
    <submittedName>
        <fullName evidence="1">Uncharacterized protein</fullName>
    </submittedName>
</protein>
<proteinExistence type="predicted"/>
<comment type="caution">
    <text evidence="1">The sequence shown here is derived from an EMBL/GenBank/DDBJ whole genome shotgun (WGS) entry which is preliminary data.</text>
</comment>
<gene>
    <name evidence="1" type="ORF">MSPICULIGERA_LOCUS13709</name>
</gene>